<keyword evidence="1" id="KW-0472">Membrane</keyword>
<accession>A0A5D6UXT8</accession>
<evidence type="ECO:0008006" key="4">
    <source>
        <dbReference type="Google" id="ProtNLM"/>
    </source>
</evidence>
<feature type="transmembrane region" description="Helical" evidence="1">
    <location>
        <begin position="214"/>
        <end position="234"/>
    </location>
</feature>
<keyword evidence="3" id="KW-1185">Reference proteome</keyword>
<dbReference type="Proteomes" id="UP000322791">
    <property type="component" value="Unassembled WGS sequence"/>
</dbReference>
<name>A0A5D6UXT8_9BACT</name>
<feature type="transmembrane region" description="Helical" evidence="1">
    <location>
        <begin position="145"/>
        <end position="168"/>
    </location>
</feature>
<dbReference type="AlphaFoldDB" id="A0A5D6UXT8"/>
<protein>
    <recommendedName>
        <fullName evidence="4">Glycosyltransferase RgtA/B/C/D-like domain-containing protein</fullName>
    </recommendedName>
</protein>
<gene>
    <name evidence="2" type="ORF">FY528_14010</name>
</gene>
<feature type="transmembrane region" description="Helical" evidence="1">
    <location>
        <begin position="175"/>
        <end position="194"/>
    </location>
</feature>
<proteinExistence type="predicted"/>
<feature type="transmembrane region" description="Helical" evidence="1">
    <location>
        <begin position="398"/>
        <end position="417"/>
    </location>
</feature>
<reference evidence="2 3" key="1">
    <citation type="submission" date="2019-08" db="EMBL/GenBank/DDBJ databases">
        <authorList>
            <person name="Seo M.-J."/>
        </authorList>
    </citation>
    <scope>NUCLEOTIDE SEQUENCE [LARGE SCALE GENOMIC DNA]</scope>
    <source>
        <strain evidence="2 3">KIGAM108</strain>
    </source>
</reference>
<feature type="transmembrane region" description="Helical" evidence="1">
    <location>
        <begin position="246"/>
        <end position="264"/>
    </location>
</feature>
<evidence type="ECO:0000256" key="1">
    <source>
        <dbReference type="SAM" id="Phobius"/>
    </source>
</evidence>
<feature type="transmembrane region" description="Helical" evidence="1">
    <location>
        <begin position="363"/>
        <end position="386"/>
    </location>
</feature>
<feature type="transmembrane region" description="Helical" evidence="1">
    <location>
        <begin position="117"/>
        <end position="139"/>
    </location>
</feature>
<keyword evidence="1" id="KW-1133">Transmembrane helix</keyword>
<dbReference type="EMBL" id="VTHL01000015">
    <property type="protein sequence ID" value="TYZ07807.1"/>
    <property type="molecule type" value="Genomic_DNA"/>
</dbReference>
<feature type="transmembrane region" description="Helical" evidence="1">
    <location>
        <begin position="334"/>
        <end position="356"/>
    </location>
</feature>
<keyword evidence="1" id="KW-0812">Transmembrane</keyword>
<organism evidence="2 3">
    <name type="scientific">Hymenobacter lutimineralis</name>
    <dbReference type="NCBI Taxonomy" id="2606448"/>
    <lineage>
        <taxon>Bacteria</taxon>
        <taxon>Pseudomonadati</taxon>
        <taxon>Bacteroidota</taxon>
        <taxon>Cytophagia</taxon>
        <taxon>Cytophagales</taxon>
        <taxon>Hymenobacteraceae</taxon>
        <taxon>Hymenobacter</taxon>
    </lineage>
</organism>
<comment type="caution">
    <text evidence="2">The sequence shown here is derived from an EMBL/GenBank/DDBJ whole genome shotgun (WGS) entry which is preliminary data.</text>
</comment>
<evidence type="ECO:0000313" key="2">
    <source>
        <dbReference type="EMBL" id="TYZ07807.1"/>
    </source>
</evidence>
<sequence>MKLLLALGLHIPLLWLLCWWLRRELTVPHPLRYWLLPTLLLKLTTSWVVTRFMTEDVRFVVIWSRRMTRQFWYSVPDWLQTMEGSAIYFQGTKLGFHGFSNTWFFIKILSVLNLVTLGYPWLTAAYLSIVSFAGCWFLARTILRLFPAVPPLSAALALLIWPSCIYWTSGITKEALLTGSVLGCTAWVVTWAYGSDQVQPLTVVWTLLLAYVAFKMRFFFSIFLLAGLGILLLIRTIQYMGSLRSWWSQLVFFGFLFSGGAWAASEVVPVFRANKFTNQVITTYRGMSQLSVGKPLIVYQDLKPTLSSIAQHAPVAIFNTLSRPWPGESPDLRYQLLGLENVGLLGLLVVSLLGVIRKKAGTLPFALVLVFLWYCVVVALFIGLTTPNLGTLTRYRTAFLPFLLLLLLQNDYAAAVLRRLPWPRK</sequence>
<evidence type="ECO:0000313" key="3">
    <source>
        <dbReference type="Proteomes" id="UP000322791"/>
    </source>
</evidence>